<feature type="transmembrane region" description="Helical" evidence="1">
    <location>
        <begin position="46"/>
        <end position="67"/>
    </location>
</feature>
<dbReference type="EMBL" id="BAABFV010000001">
    <property type="protein sequence ID" value="GAA4360252.1"/>
    <property type="molecule type" value="Genomic_DNA"/>
</dbReference>
<dbReference type="InterPro" id="IPR021218">
    <property type="entry name" value="DUF2784"/>
</dbReference>
<dbReference type="Pfam" id="PF10861">
    <property type="entry name" value="DUF2784"/>
    <property type="match status" value="1"/>
</dbReference>
<feature type="transmembrane region" description="Helical" evidence="1">
    <location>
        <begin position="6"/>
        <end position="34"/>
    </location>
</feature>
<keyword evidence="1" id="KW-1133">Transmembrane helix</keyword>
<keyword evidence="1" id="KW-0812">Transmembrane</keyword>
<organism evidence="2 3">
    <name type="scientific">Kangiella marina</name>
    <dbReference type="NCBI Taxonomy" id="1079178"/>
    <lineage>
        <taxon>Bacteria</taxon>
        <taxon>Pseudomonadati</taxon>
        <taxon>Pseudomonadota</taxon>
        <taxon>Gammaproteobacteria</taxon>
        <taxon>Kangiellales</taxon>
        <taxon>Kangiellaceae</taxon>
        <taxon>Kangiella</taxon>
    </lineage>
</organism>
<evidence type="ECO:0000313" key="2">
    <source>
        <dbReference type="EMBL" id="GAA4360252.1"/>
    </source>
</evidence>
<protein>
    <recommendedName>
        <fullName evidence="4">DUF2784 domain-containing protein</fullName>
    </recommendedName>
</protein>
<reference evidence="3" key="1">
    <citation type="journal article" date="2019" name="Int. J. Syst. Evol. Microbiol.">
        <title>The Global Catalogue of Microorganisms (GCM) 10K type strain sequencing project: providing services to taxonomists for standard genome sequencing and annotation.</title>
        <authorList>
            <consortium name="The Broad Institute Genomics Platform"/>
            <consortium name="The Broad Institute Genome Sequencing Center for Infectious Disease"/>
            <person name="Wu L."/>
            <person name="Ma J."/>
        </authorList>
    </citation>
    <scope>NUCLEOTIDE SEQUENCE [LARGE SCALE GENOMIC DNA]</scope>
    <source>
        <strain evidence="3">JCM 17728</strain>
    </source>
</reference>
<dbReference type="RefSeq" id="WP_345292298.1">
    <property type="nucleotide sequence ID" value="NZ_BAABFV010000001.1"/>
</dbReference>
<name>A0ABP8IJA6_9GAMM</name>
<sequence>MDEKLLFQILADAILVLHVTVVLFVVVGLILIIVGNIRHWTWVNRWWFRLLHLGTILFVVAEAWLGVVCPLTQFEMWLRESAGSATYDGSFIEYWLQQLLYWDFPSWVFLMLYTGFALVVIITWVVFPPKRR</sequence>
<evidence type="ECO:0000256" key="1">
    <source>
        <dbReference type="SAM" id="Phobius"/>
    </source>
</evidence>
<dbReference type="Proteomes" id="UP001501011">
    <property type="component" value="Unassembled WGS sequence"/>
</dbReference>
<keyword evidence="3" id="KW-1185">Reference proteome</keyword>
<comment type="caution">
    <text evidence="2">The sequence shown here is derived from an EMBL/GenBank/DDBJ whole genome shotgun (WGS) entry which is preliminary data.</text>
</comment>
<gene>
    <name evidence="2" type="ORF">GCM10023151_12010</name>
</gene>
<evidence type="ECO:0008006" key="4">
    <source>
        <dbReference type="Google" id="ProtNLM"/>
    </source>
</evidence>
<proteinExistence type="predicted"/>
<keyword evidence="1" id="KW-0472">Membrane</keyword>
<evidence type="ECO:0000313" key="3">
    <source>
        <dbReference type="Proteomes" id="UP001501011"/>
    </source>
</evidence>
<accession>A0ABP8IJA6</accession>
<feature type="transmembrane region" description="Helical" evidence="1">
    <location>
        <begin position="104"/>
        <end position="127"/>
    </location>
</feature>